<evidence type="ECO:0000313" key="1">
    <source>
        <dbReference type="EMBL" id="KIN99166.1"/>
    </source>
</evidence>
<dbReference type="InParanoid" id="A0A0C3JNU5"/>
<proteinExistence type="predicted"/>
<accession>A0A0C3JNU5</accession>
<dbReference type="HOGENOM" id="CLU_2868627_0_0_1"/>
<protein>
    <submittedName>
        <fullName evidence="1">Uncharacterized protein</fullName>
    </submittedName>
</protein>
<organism evidence="1 2">
    <name type="scientific">Pisolithus tinctorius Marx 270</name>
    <dbReference type="NCBI Taxonomy" id="870435"/>
    <lineage>
        <taxon>Eukaryota</taxon>
        <taxon>Fungi</taxon>
        <taxon>Dikarya</taxon>
        <taxon>Basidiomycota</taxon>
        <taxon>Agaricomycotina</taxon>
        <taxon>Agaricomycetes</taxon>
        <taxon>Agaricomycetidae</taxon>
        <taxon>Boletales</taxon>
        <taxon>Sclerodermatineae</taxon>
        <taxon>Pisolithaceae</taxon>
        <taxon>Pisolithus</taxon>
    </lineage>
</organism>
<reference evidence="1 2" key="1">
    <citation type="submission" date="2014-04" db="EMBL/GenBank/DDBJ databases">
        <authorList>
            <consortium name="DOE Joint Genome Institute"/>
            <person name="Kuo A."/>
            <person name="Kohler A."/>
            <person name="Costa M.D."/>
            <person name="Nagy L.G."/>
            <person name="Floudas D."/>
            <person name="Copeland A."/>
            <person name="Barry K.W."/>
            <person name="Cichocki N."/>
            <person name="Veneault-Fourrey C."/>
            <person name="LaButti K."/>
            <person name="Lindquist E.A."/>
            <person name="Lipzen A."/>
            <person name="Lundell T."/>
            <person name="Morin E."/>
            <person name="Murat C."/>
            <person name="Sun H."/>
            <person name="Tunlid A."/>
            <person name="Henrissat B."/>
            <person name="Grigoriev I.V."/>
            <person name="Hibbett D.S."/>
            <person name="Martin F."/>
            <person name="Nordberg H.P."/>
            <person name="Cantor M.N."/>
            <person name="Hua S.X."/>
        </authorList>
    </citation>
    <scope>NUCLEOTIDE SEQUENCE [LARGE SCALE GENOMIC DNA]</scope>
    <source>
        <strain evidence="1 2">Marx 270</strain>
    </source>
</reference>
<name>A0A0C3JNU5_PISTI</name>
<keyword evidence="2" id="KW-1185">Reference proteome</keyword>
<dbReference type="Proteomes" id="UP000054217">
    <property type="component" value="Unassembled WGS sequence"/>
</dbReference>
<reference evidence="2" key="2">
    <citation type="submission" date="2015-01" db="EMBL/GenBank/DDBJ databases">
        <title>Evolutionary Origins and Diversification of the Mycorrhizal Mutualists.</title>
        <authorList>
            <consortium name="DOE Joint Genome Institute"/>
            <consortium name="Mycorrhizal Genomics Consortium"/>
            <person name="Kohler A."/>
            <person name="Kuo A."/>
            <person name="Nagy L.G."/>
            <person name="Floudas D."/>
            <person name="Copeland A."/>
            <person name="Barry K.W."/>
            <person name="Cichocki N."/>
            <person name="Veneault-Fourrey C."/>
            <person name="LaButti K."/>
            <person name="Lindquist E.A."/>
            <person name="Lipzen A."/>
            <person name="Lundell T."/>
            <person name="Morin E."/>
            <person name="Murat C."/>
            <person name="Riley R."/>
            <person name="Ohm R."/>
            <person name="Sun H."/>
            <person name="Tunlid A."/>
            <person name="Henrissat B."/>
            <person name="Grigoriev I.V."/>
            <person name="Hibbett D.S."/>
            <person name="Martin F."/>
        </authorList>
    </citation>
    <scope>NUCLEOTIDE SEQUENCE [LARGE SCALE GENOMIC DNA]</scope>
    <source>
        <strain evidence="2">Marx 270</strain>
    </source>
</reference>
<dbReference type="AlphaFoldDB" id="A0A0C3JNU5"/>
<dbReference type="EMBL" id="KN832007">
    <property type="protein sequence ID" value="KIN99166.1"/>
    <property type="molecule type" value="Genomic_DNA"/>
</dbReference>
<gene>
    <name evidence="1" type="ORF">M404DRAFT_1004847</name>
</gene>
<evidence type="ECO:0000313" key="2">
    <source>
        <dbReference type="Proteomes" id="UP000054217"/>
    </source>
</evidence>
<sequence>MYWPHTSAEDMQYGFLVVVLGNRDQLQLPPRCGMKDDRESRPDFCTSDNFITRATLGCAWFSHL</sequence>